<evidence type="ECO:0000259" key="5">
    <source>
        <dbReference type="PROSITE" id="PS50977"/>
    </source>
</evidence>
<dbReference type="GO" id="GO:0003700">
    <property type="term" value="F:DNA-binding transcription factor activity"/>
    <property type="evidence" value="ECO:0007669"/>
    <property type="project" value="TreeGrafter"/>
</dbReference>
<reference evidence="6 7" key="1">
    <citation type="submission" date="2019-10" db="EMBL/GenBank/DDBJ databases">
        <authorList>
            <person name="Nie G."/>
            <person name="Ming H."/>
            <person name="Yi B."/>
        </authorList>
    </citation>
    <scope>NUCLEOTIDE SEQUENCE [LARGE SCALE GENOMIC DNA]</scope>
    <source>
        <strain evidence="6 7">CFH 90414</strain>
    </source>
</reference>
<dbReference type="SUPFAM" id="SSF46689">
    <property type="entry name" value="Homeodomain-like"/>
    <property type="match status" value="1"/>
</dbReference>
<dbReference type="SUPFAM" id="SSF48498">
    <property type="entry name" value="Tetracyclin repressor-like, C-terminal domain"/>
    <property type="match status" value="1"/>
</dbReference>
<dbReference type="RefSeq" id="WP_153685709.1">
    <property type="nucleotide sequence ID" value="NZ_WJIF01000011.1"/>
</dbReference>
<dbReference type="AlphaFoldDB" id="A0A6I2F9G8"/>
<dbReference type="PANTHER" id="PTHR30055:SF148">
    <property type="entry name" value="TETR-FAMILY TRANSCRIPTIONAL REGULATOR"/>
    <property type="match status" value="1"/>
</dbReference>
<gene>
    <name evidence="6" type="ORF">GE115_15645</name>
</gene>
<dbReference type="InterPro" id="IPR050109">
    <property type="entry name" value="HTH-type_TetR-like_transc_reg"/>
</dbReference>
<dbReference type="PANTHER" id="PTHR30055">
    <property type="entry name" value="HTH-TYPE TRANSCRIPTIONAL REGULATOR RUTR"/>
    <property type="match status" value="1"/>
</dbReference>
<dbReference type="Pfam" id="PF16859">
    <property type="entry name" value="TetR_C_11"/>
    <property type="match status" value="1"/>
</dbReference>
<dbReference type="EMBL" id="WJIF01000011">
    <property type="protein sequence ID" value="MRG61289.1"/>
    <property type="molecule type" value="Genomic_DNA"/>
</dbReference>
<dbReference type="InterPro" id="IPR001647">
    <property type="entry name" value="HTH_TetR"/>
</dbReference>
<feature type="DNA-binding region" description="H-T-H motif" evidence="4">
    <location>
        <begin position="33"/>
        <end position="52"/>
    </location>
</feature>
<dbReference type="InterPro" id="IPR009057">
    <property type="entry name" value="Homeodomain-like_sf"/>
</dbReference>
<dbReference type="PRINTS" id="PR00455">
    <property type="entry name" value="HTHTETR"/>
</dbReference>
<comment type="caution">
    <text evidence="6">The sequence shown here is derived from an EMBL/GenBank/DDBJ whole genome shotgun (WGS) entry which is preliminary data.</text>
</comment>
<dbReference type="Gene3D" id="1.10.10.60">
    <property type="entry name" value="Homeodomain-like"/>
    <property type="match status" value="1"/>
</dbReference>
<dbReference type="Pfam" id="PF00440">
    <property type="entry name" value="TetR_N"/>
    <property type="match status" value="1"/>
</dbReference>
<evidence type="ECO:0000256" key="1">
    <source>
        <dbReference type="ARBA" id="ARBA00023015"/>
    </source>
</evidence>
<dbReference type="Proteomes" id="UP000431080">
    <property type="component" value="Unassembled WGS sequence"/>
</dbReference>
<accession>A0A6I2F9G8</accession>
<evidence type="ECO:0000256" key="4">
    <source>
        <dbReference type="PROSITE-ProRule" id="PRU00335"/>
    </source>
</evidence>
<organism evidence="6 7">
    <name type="scientific">Agromyces agglutinans</name>
    <dbReference type="NCBI Taxonomy" id="2662258"/>
    <lineage>
        <taxon>Bacteria</taxon>
        <taxon>Bacillati</taxon>
        <taxon>Actinomycetota</taxon>
        <taxon>Actinomycetes</taxon>
        <taxon>Micrococcales</taxon>
        <taxon>Microbacteriaceae</taxon>
        <taxon>Agromyces</taxon>
    </lineage>
</organism>
<keyword evidence="1" id="KW-0805">Transcription regulation</keyword>
<keyword evidence="7" id="KW-1185">Reference proteome</keyword>
<dbReference type="InterPro" id="IPR036271">
    <property type="entry name" value="Tet_transcr_reg_TetR-rel_C_sf"/>
</dbReference>
<evidence type="ECO:0000313" key="7">
    <source>
        <dbReference type="Proteomes" id="UP000431080"/>
    </source>
</evidence>
<proteinExistence type="predicted"/>
<protein>
    <submittedName>
        <fullName evidence="6">TetR family transcriptional regulator</fullName>
    </submittedName>
</protein>
<evidence type="ECO:0000313" key="6">
    <source>
        <dbReference type="EMBL" id="MRG61289.1"/>
    </source>
</evidence>
<keyword evidence="2 4" id="KW-0238">DNA-binding</keyword>
<evidence type="ECO:0000256" key="2">
    <source>
        <dbReference type="ARBA" id="ARBA00023125"/>
    </source>
</evidence>
<sequence>MQTNELRRGPRMAQAIHDAALRLLVERGYDGLTIEGIASRSGVNKTTIYRWWPSKDAVLAAALTASDALALAIPDTGSLRGDLRALARRIAELVTDPATAPIAGALLAAGADRPQLAVVAREFFADRLLQERAMLDRASERGEVAAAVDPRSLMDLLAGAIWFRVFVRGEAPTEADLDAVVDTVLYGLDGRAEVG</sequence>
<keyword evidence="3" id="KW-0804">Transcription</keyword>
<name>A0A6I2F9G8_9MICO</name>
<evidence type="ECO:0000256" key="3">
    <source>
        <dbReference type="ARBA" id="ARBA00023163"/>
    </source>
</evidence>
<dbReference type="GO" id="GO:0000976">
    <property type="term" value="F:transcription cis-regulatory region binding"/>
    <property type="evidence" value="ECO:0007669"/>
    <property type="project" value="TreeGrafter"/>
</dbReference>
<dbReference type="InterPro" id="IPR011075">
    <property type="entry name" value="TetR_C"/>
</dbReference>
<dbReference type="Gene3D" id="1.10.357.10">
    <property type="entry name" value="Tetracycline Repressor, domain 2"/>
    <property type="match status" value="1"/>
</dbReference>
<feature type="domain" description="HTH tetR-type" evidence="5">
    <location>
        <begin position="10"/>
        <end position="70"/>
    </location>
</feature>
<dbReference type="PROSITE" id="PS50977">
    <property type="entry name" value="HTH_TETR_2"/>
    <property type="match status" value="1"/>
</dbReference>